<dbReference type="PANTHER" id="PTHR43167">
    <property type="entry name" value="PUTATIVE (AFU_ORTHOLOGUE AFUA_6G01830)-RELATED"/>
    <property type="match status" value="1"/>
</dbReference>
<accession>A0A4R4QHY7</accession>
<evidence type="ECO:0000313" key="1">
    <source>
        <dbReference type="EMBL" id="TDC35267.1"/>
    </source>
</evidence>
<dbReference type="PANTHER" id="PTHR43167:SF1">
    <property type="entry name" value="PUTATIVE (AFU_ORTHOLOGUE AFUA_6G01830)-RELATED"/>
    <property type="match status" value="1"/>
</dbReference>
<evidence type="ECO:0000313" key="2">
    <source>
        <dbReference type="Proteomes" id="UP000295075"/>
    </source>
</evidence>
<keyword evidence="1" id="KW-0489">Methyltransferase</keyword>
<reference evidence="1 2" key="1">
    <citation type="submission" date="2019-03" db="EMBL/GenBank/DDBJ databases">
        <title>Draft genome sequences of novel Actinobacteria.</title>
        <authorList>
            <person name="Sahin N."/>
            <person name="Ay H."/>
            <person name="Saygin H."/>
        </authorList>
    </citation>
    <scope>NUCLEOTIDE SEQUENCE [LARGE SCALE GENOMIC DNA]</scope>
    <source>
        <strain evidence="1 2">JCM 30547</strain>
    </source>
</reference>
<keyword evidence="2" id="KW-1185">Reference proteome</keyword>
<keyword evidence="1" id="KW-0808">Transferase</keyword>
<protein>
    <submittedName>
        <fullName evidence="1">Methyltransferase domain-containing protein</fullName>
    </submittedName>
</protein>
<proteinExistence type="predicted"/>
<organism evidence="1 2">
    <name type="scientific">Kribbella albertanoniae</name>
    <dbReference type="NCBI Taxonomy" id="1266829"/>
    <lineage>
        <taxon>Bacteria</taxon>
        <taxon>Bacillati</taxon>
        <taxon>Actinomycetota</taxon>
        <taxon>Actinomycetes</taxon>
        <taxon>Propionibacteriales</taxon>
        <taxon>Kribbellaceae</taxon>
        <taxon>Kribbella</taxon>
    </lineage>
</organism>
<dbReference type="GO" id="GO:0008168">
    <property type="term" value="F:methyltransferase activity"/>
    <property type="evidence" value="ECO:0007669"/>
    <property type="project" value="UniProtKB-KW"/>
</dbReference>
<dbReference type="CDD" id="cd02440">
    <property type="entry name" value="AdoMet_MTases"/>
    <property type="match status" value="1"/>
</dbReference>
<dbReference type="Pfam" id="PF13578">
    <property type="entry name" value="Methyltransf_24"/>
    <property type="match status" value="1"/>
</dbReference>
<sequence length="199" mass="21767">MDHHEGVSDEPTQIPARARAARGFSQHLGFGEDSDERTGALLRSLAATKPDGHLLELGTGAGVGTAWLLDGMSAGSRLVSLDRNPETTELARKAVGDDSRVELVVTDIGEWLDRYDGPPFDLVFVDTYRGKFIARAQLLEWLAPGGIYVADHLLPHPDWAPDQQALVETFRREIVEDRSLAVTVLNWSSGLVLATKRSL</sequence>
<comment type="caution">
    <text evidence="1">The sequence shown here is derived from an EMBL/GenBank/DDBJ whole genome shotgun (WGS) entry which is preliminary data.</text>
</comment>
<dbReference type="InterPro" id="IPR029063">
    <property type="entry name" value="SAM-dependent_MTases_sf"/>
</dbReference>
<dbReference type="SUPFAM" id="SSF53335">
    <property type="entry name" value="S-adenosyl-L-methionine-dependent methyltransferases"/>
    <property type="match status" value="1"/>
</dbReference>
<dbReference type="AlphaFoldDB" id="A0A4R4QHY7"/>
<dbReference type="Gene3D" id="3.40.50.150">
    <property type="entry name" value="Vaccinia Virus protein VP39"/>
    <property type="match status" value="1"/>
</dbReference>
<dbReference type="Proteomes" id="UP000295075">
    <property type="component" value="Unassembled WGS sequence"/>
</dbReference>
<dbReference type="GO" id="GO:0032259">
    <property type="term" value="P:methylation"/>
    <property type="evidence" value="ECO:0007669"/>
    <property type="project" value="UniProtKB-KW"/>
</dbReference>
<dbReference type="OrthoDB" id="484536at2"/>
<name>A0A4R4QHY7_9ACTN</name>
<dbReference type="EMBL" id="SMKA01000003">
    <property type="protein sequence ID" value="TDC35267.1"/>
    <property type="molecule type" value="Genomic_DNA"/>
</dbReference>
<gene>
    <name evidence="1" type="ORF">E1261_01685</name>
</gene>